<keyword evidence="1" id="KW-0472">Membrane</keyword>
<name>A0A101LVL1_PICGL</name>
<comment type="caution">
    <text evidence="2">The sequence shown here is derived from an EMBL/GenBank/DDBJ whole genome shotgun (WGS) entry which is preliminary data.</text>
</comment>
<accession>A0A101LVL1</accession>
<protein>
    <submittedName>
        <fullName evidence="2">Uncharacterized protein</fullName>
    </submittedName>
</protein>
<evidence type="ECO:0000313" key="2">
    <source>
        <dbReference type="EMBL" id="KUM46150.1"/>
    </source>
</evidence>
<gene>
    <name evidence="2" type="ORF">ABT39_MTgene1956</name>
</gene>
<evidence type="ECO:0000256" key="1">
    <source>
        <dbReference type="SAM" id="Phobius"/>
    </source>
</evidence>
<dbReference type="AlphaFoldDB" id="A0A101LVL1"/>
<sequence>MGTLHLSSPRSFLFRLVSPTKTSVHIPFLTEAVIIMLLRYIRNYTKRSSATSHVAPSLASAKIRWTKDKIDFLNPYGSYW</sequence>
<geneLocation type="mitochondrion" evidence="2"/>
<organism evidence="2">
    <name type="scientific">Picea glauca</name>
    <name type="common">White spruce</name>
    <name type="synonym">Pinus glauca</name>
    <dbReference type="NCBI Taxonomy" id="3330"/>
    <lineage>
        <taxon>Eukaryota</taxon>
        <taxon>Viridiplantae</taxon>
        <taxon>Streptophyta</taxon>
        <taxon>Embryophyta</taxon>
        <taxon>Tracheophyta</taxon>
        <taxon>Spermatophyta</taxon>
        <taxon>Pinopsida</taxon>
        <taxon>Pinidae</taxon>
        <taxon>Conifers I</taxon>
        <taxon>Pinales</taxon>
        <taxon>Pinaceae</taxon>
        <taxon>Picea</taxon>
    </lineage>
</organism>
<proteinExistence type="predicted"/>
<keyword evidence="1" id="KW-0812">Transmembrane</keyword>
<reference evidence="2" key="1">
    <citation type="journal article" date="2015" name="Genome Biol. Evol.">
        <title>Organellar Genomes of White Spruce (Picea glauca): Assembly and Annotation.</title>
        <authorList>
            <person name="Jackman S.D."/>
            <person name="Warren R.L."/>
            <person name="Gibb E.A."/>
            <person name="Vandervalk B.P."/>
            <person name="Mohamadi H."/>
            <person name="Chu J."/>
            <person name="Raymond A."/>
            <person name="Pleasance S."/>
            <person name="Coope R."/>
            <person name="Wildung M.R."/>
            <person name="Ritland C.E."/>
            <person name="Bousquet J."/>
            <person name="Jones S.J."/>
            <person name="Bohlmann J."/>
            <person name="Birol I."/>
        </authorList>
    </citation>
    <scope>NUCLEOTIDE SEQUENCE [LARGE SCALE GENOMIC DNA]</scope>
    <source>
        <tissue evidence="2">Flushing bud</tissue>
    </source>
</reference>
<dbReference type="EMBL" id="LKAM01000013">
    <property type="protein sequence ID" value="KUM46150.1"/>
    <property type="molecule type" value="Genomic_DNA"/>
</dbReference>
<feature type="transmembrane region" description="Helical" evidence="1">
    <location>
        <begin position="24"/>
        <end position="41"/>
    </location>
</feature>
<keyword evidence="1" id="KW-1133">Transmembrane helix</keyword>
<keyword evidence="2" id="KW-0496">Mitochondrion</keyword>